<dbReference type="EMBL" id="CP011542">
    <property type="protein sequence ID" value="AKK04832.1"/>
    <property type="molecule type" value="Genomic_DNA"/>
</dbReference>
<protein>
    <submittedName>
        <fullName evidence="1">Uncharacterized protein</fullName>
    </submittedName>
</protein>
<sequence>MSVLTIAAPSTTTTDIYNTQDFNTTDVYVLANPTPYDNRCGYYVPQRARAKVGRGLDTLRAFARTISL</sequence>
<accession>A0A0G3H158</accession>
<keyword evidence="2" id="KW-1185">Reference proteome</keyword>
<dbReference type="KEGG" id="cmv:CMUST_02440"/>
<dbReference type="AlphaFoldDB" id="A0A0G3H158"/>
<evidence type="ECO:0000313" key="2">
    <source>
        <dbReference type="Proteomes" id="UP000035199"/>
    </source>
</evidence>
<evidence type="ECO:0000313" key="1">
    <source>
        <dbReference type="EMBL" id="AKK04832.1"/>
    </source>
</evidence>
<reference evidence="2" key="2">
    <citation type="submission" date="2015-05" db="EMBL/GenBank/DDBJ databases">
        <title>Complete genome sequence of Corynebacterium mustelae DSM 45274, isolated from various tissues of a male ferret with lethal sepsis.</title>
        <authorList>
            <person name="Ruckert C."/>
            <person name="Albersmeier A."/>
            <person name="Winkler A."/>
            <person name="Tauch A."/>
        </authorList>
    </citation>
    <scope>NUCLEOTIDE SEQUENCE [LARGE SCALE GENOMIC DNA]</scope>
    <source>
        <strain evidence="2">DSM 45274</strain>
    </source>
</reference>
<gene>
    <name evidence="1" type="ORF">CMUST_02440</name>
</gene>
<name>A0A0G3H158_9CORY</name>
<dbReference type="RefSeq" id="WP_047261179.1">
    <property type="nucleotide sequence ID" value="NZ_CP011542.1"/>
</dbReference>
<organism evidence="1 2">
    <name type="scientific">Corynebacterium mustelae</name>
    <dbReference type="NCBI Taxonomy" id="571915"/>
    <lineage>
        <taxon>Bacteria</taxon>
        <taxon>Bacillati</taxon>
        <taxon>Actinomycetota</taxon>
        <taxon>Actinomycetes</taxon>
        <taxon>Mycobacteriales</taxon>
        <taxon>Corynebacteriaceae</taxon>
        <taxon>Corynebacterium</taxon>
    </lineage>
</organism>
<reference evidence="1 2" key="1">
    <citation type="journal article" date="2015" name="Genome Announc.">
        <title>Complete Genome Sequence of the Type Strain Corynebacterium mustelae DSM 45274, Isolated from Various Tissues of a Male Ferret with Lethal Sepsis.</title>
        <authorList>
            <person name="Ruckert C."/>
            <person name="Eimer J."/>
            <person name="Winkler A."/>
            <person name="Tauch A."/>
        </authorList>
    </citation>
    <scope>NUCLEOTIDE SEQUENCE [LARGE SCALE GENOMIC DNA]</scope>
    <source>
        <strain evidence="1 2">DSM 45274</strain>
    </source>
</reference>
<proteinExistence type="predicted"/>
<dbReference type="Proteomes" id="UP000035199">
    <property type="component" value="Chromosome"/>
</dbReference>
<dbReference type="PATRIC" id="fig|571915.4.peg.518"/>
<dbReference type="STRING" id="571915.CMUST_02440"/>